<organism evidence="4 5">
    <name type="scientific">Zongyangia hominis</name>
    <dbReference type="NCBI Taxonomy" id="2763677"/>
    <lineage>
        <taxon>Bacteria</taxon>
        <taxon>Bacillati</taxon>
        <taxon>Bacillota</taxon>
        <taxon>Clostridia</taxon>
        <taxon>Eubacteriales</taxon>
        <taxon>Oscillospiraceae</taxon>
        <taxon>Zongyangia</taxon>
    </lineage>
</organism>
<evidence type="ECO:0000256" key="1">
    <source>
        <dbReference type="ARBA" id="ARBA00022630"/>
    </source>
</evidence>
<gene>
    <name evidence="4" type="ORF">H8709_00975</name>
</gene>
<dbReference type="SUPFAM" id="SSF52218">
    <property type="entry name" value="Flavoproteins"/>
    <property type="match status" value="1"/>
</dbReference>
<evidence type="ECO:0000256" key="2">
    <source>
        <dbReference type="ARBA" id="ARBA00022643"/>
    </source>
</evidence>
<dbReference type="Proteomes" id="UP000660861">
    <property type="component" value="Unassembled WGS sequence"/>
</dbReference>
<dbReference type="PANTHER" id="PTHR43278:SF4">
    <property type="entry name" value="NAD(P)H-DEPENDENT FMN-CONTAINING OXIDOREDUCTASE YWQN-RELATED"/>
    <property type="match status" value="1"/>
</dbReference>
<reference evidence="4" key="1">
    <citation type="submission" date="2020-08" db="EMBL/GenBank/DDBJ databases">
        <title>Genome public.</title>
        <authorList>
            <person name="Liu C."/>
            <person name="Sun Q."/>
        </authorList>
    </citation>
    <scope>NUCLEOTIDE SEQUENCE</scope>
    <source>
        <strain evidence="4">NSJ-54</strain>
    </source>
</reference>
<sequence>MRVLLINGSPHPHGCTYTALCEVAKALEENGVDAQIISIGTKPIRGCIDCKKCKETGWCVFDDDPVNTVIGELRQADGVVIGSPVYYASANGSLISLLDRVFYAAGRDFCYKPGAAVISARRAGTTATFDELNKYFAISQMPIVSSQYWNMVHGNTPDEVRQDLEGMQIMRTLGKNMAWLLHSIEAGRQSGVTPPPPEGKIATNFIR</sequence>
<evidence type="ECO:0000313" key="4">
    <source>
        <dbReference type="EMBL" id="MBC8569403.1"/>
    </source>
</evidence>
<dbReference type="GO" id="GO:0016491">
    <property type="term" value="F:oxidoreductase activity"/>
    <property type="evidence" value="ECO:0007669"/>
    <property type="project" value="InterPro"/>
</dbReference>
<dbReference type="AlphaFoldDB" id="A0A926IAN7"/>
<dbReference type="InterPro" id="IPR051796">
    <property type="entry name" value="ISF_SsuE-like"/>
</dbReference>
<proteinExistence type="predicted"/>
<comment type="caution">
    <text evidence="4">The sequence shown here is derived from an EMBL/GenBank/DDBJ whole genome shotgun (WGS) entry which is preliminary data.</text>
</comment>
<accession>A0A926IAN7</accession>
<dbReference type="InterPro" id="IPR029039">
    <property type="entry name" value="Flavoprotein-like_sf"/>
</dbReference>
<keyword evidence="5" id="KW-1185">Reference proteome</keyword>
<keyword evidence="2" id="KW-0288">FMN</keyword>
<dbReference type="Gene3D" id="3.40.50.360">
    <property type="match status" value="1"/>
</dbReference>
<dbReference type="EMBL" id="JACRTC010000001">
    <property type="protein sequence ID" value="MBC8569403.1"/>
    <property type="molecule type" value="Genomic_DNA"/>
</dbReference>
<evidence type="ECO:0000313" key="5">
    <source>
        <dbReference type="Proteomes" id="UP000660861"/>
    </source>
</evidence>
<dbReference type="Pfam" id="PF03358">
    <property type="entry name" value="FMN_red"/>
    <property type="match status" value="1"/>
</dbReference>
<evidence type="ECO:0000259" key="3">
    <source>
        <dbReference type="Pfam" id="PF03358"/>
    </source>
</evidence>
<dbReference type="PANTHER" id="PTHR43278">
    <property type="entry name" value="NAD(P)H-DEPENDENT FMN-CONTAINING OXIDOREDUCTASE YWQN-RELATED"/>
    <property type="match status" value="1"/>
</dbReference>
<dbReference type="InterPro" id="IPR005025">
    <property type="entry name" value="FMN_Rdtase-like_dom"/>
</dbReference>
<dbReference type="RefSeq" id="WP_262396505.1">
    <property type="nucleotide sequence ID" value="NZ_JACRTC010000001.1"/>
</dbReference>
<name>A0A926IAN7_9FIRM</name>
<feature type="domain" description="NADPH-dependent FMN reductase-like" evidence="3">
    <location>
        <begin position="1"/>
        <end position="154"/>
    </location>
</feature>
<keyword evidence="1" id="KW-0285">Flavoprotein</keyword>
<protein>
    <submittedName>
        <fullName evidence="4">Flavodoxin family protein</fullName>
    </submittedName>
</protein>